<protein>
    <submittedName>
        <fullName evidence="1">Uncharacterized protein</fullName>
    </submittedName>
</protein>
<name>A2G8Z2_TRIV3</name>
<keyword evidence="2" id="KW-1185">Reference proteome</keyword>
<evidence type="ECO:0000313" key="2">
    <source>
        <dbReference type="Proteomes" id="UP000001542"/>
    </source>
</evidence>
<dbReference type="VEuPathDB" id="TrichDB:TVAG_130420"/>
<dbReference type="EMBL" id="DS114666">
    <property type="protein sequence ID" value="EAX86372.1"/>
    <property type="molecule type" value="Genomic_DNA"/>
</dbReference>
<organism evidence="1 2">
    <name type="scientific">Trichomonas vaginalis (strain ATCC PRA-98 / G3)</name>
    <dbReference type="NCBI Taxonomy" id="412133"/>
    <lineage>
        <taxon>Eukaryota</taxon>
        <taxon>Metamonada</taxon>
        <taxon>Parabasalia</taxon>
        <taxon>Trichomonadida</taxon>
        <taxon>Trichomonadidae</taxon>
        <taxon>Trichomonas</taxon>
    </lineage>
</organism>
<reference evidence="1" key="2">
    <citation type="journal article" date="2007" name="Science">
        <title>Draft genome sequence of the sexually transmitted pathogen Trichomonas vaginalis.</title>
        <authorList>
            <person name="Carlton J.M."/>
            <person name="Hirt R.P."/>
            <person name="Silva J.C."/>
            <person name="Delcher A.L."/>
            <person name="Schatz M."/>
            <person name="Zhao Q."/>
            <person name="Wortman J.R."/>
            <person name="Bidwell S.L."/>
            <person name="Alsmark U.C.M."/>
            <person name="Besteiro S."/>
            <person name="Sicheritz-Ponten T."/>
            <person name="Noel C.J."/>
            <person name="Dacks J.B."/>
            <person name="Foster P.G."/>
            <person name="Simillion C."/>
            <person name="Van de Peer Y."/>
            <person name="Miranda-Saavedra D."/>
            <person name="Barton G.J."/>
            <person name="Westrop G.D."/>
            <person name="Mueller S."/>
            <person name="Dessi D."/>
            <person name="Fiori P.L."/>
            <person name="Ren Q."/>
            <person name="Paulsen I."/>
            <person name="Zhang H."/>
            <person name="Bastida-Corcuera F.D."/>
            <person name="Simoes-Barbosa A."/>
            <person name="Brown M.T."/>
            <person name="Hayes R.D."/>
            <person name="Mukherjee M."/>
            <person name="Okumura C.Y."/>
            <person name="Schneider R."/>
            <person name="Smith A.J."/>
            <person name="Vanacova S."/>
            <person name="Villalvazo M."/>
            <person name="Haas B.J."/>
            <person name="Pertea M."/>
            <person name="Feldblyum T.V."/>
            <person name="Utterback T.R."/>
            <person name="Shu C.L."/>
            <person name="Osoegawa K."/>
            <person name="de Jong P.J."/>
            <person name="Hrdy I."/>
            <person name="Horvathova L."/>
            <person name="Zubacova Z."/>
            <person name="Dolezal P."/>
            <person name="Malik S.B."/>
            <person name="Logsdon J.M. Jr."/>
            <person name="Henze K."/>
            <person name="Gupta A."/>
            <person name="Wang C.C."/>
            <person name="Dunne R.L."/>
            <person name="Upcroft J.A."/>
            <person name="Upcroft P."/>
            <person name="White O."/>
            <person name="Salzberg S.L."/>
            <person name="Tang P."/>
            <person name="Chiu C.-H."/>
            <person name="Lee Y.-S."/>
            <person name="Embley T.M."/>
            <person name="Coombs G.H."/>
            <person name="Mottram J.C."/>
            <person name="Tachezy J."/>
            <person name="Fraser-Liggett C.M."/>
            <person name="Johnson P.J."/>
        </authorList>
    </citation>
    <scope>NUCLEOTIDE SEQUENCE [LARGE SCALE GENOMIC DNA]</scope>
    <source>
        <strain evidence="1">G3</strain>
    </source>
</reference>
<accession>A2G8Z2</accession>
<dbReference type="RefSeq" id="XP_001299302.1">
    <property type="nucleotide sequence ID" value="XM_001299301.1"/>
</dbReference>
<dbReference type="AlphaFoldDB" id="A2G8Z2"/>
<reference evidence="1" key="1">
    <citation type="submission" date="2006-10" db="EMBL/GenBank/DDBJ databases">
        <authorList>
            <person name="Amadeo P."/>
            <person name="Zhao Q."/>
            <person name="Wortman J."/>
            <person name="Fraser-Liggett C."/>
            <person name="Carlton J."/>
        </authorList>
    </citation>
    <scope>NUCLEOTIDE SEQUENCE</scope>
    <source>
        <strain evidence="1">G3</strain>
    </source>
</reference>
<gene>
    <name evidence="1" type="ORF">TVAG_130420</name>
</gene>
<evidence type="ECO:0000313" key="1">
    <source>
        <dbReference type="EMBL" id="EAX86372.1"/>
    </source>
</evidence>
<dbReference type="InParanoid" id="A2G8Z2"/>
<dbReference type="VEuPathDB" id="TrichDB:TVAGG3_0665380"/>
<dbReference type="Proteomes" id="UP000001542">
    <property type="component" value="Unassembled WGS sequence"/>
</dbReference>
<sequence length="635" mass="73465">MTLLLNVKDEDATGSFHVKYYFDQNTNSITESKLYELNNNSYQNVILNIDLSTFEPSDTIHCINIYAVDNLEKTSPEKIYCFKYIKNKPKIILNKGIKIPLTFNVDKYIPINIEYKDERRSGKFKLIKEIYNEDRNLISNQNSSLYNVGDEKPVEISVNISTLNYDTNYYINITAINSHDEESNTLTIQFIISLSTPNLTITNQPKSTYFLNKDNNISLSGHLSDINLGNVSLHYKFDDFVFKQFHSIKIDDIDEDENFNCEIPISSELLKGNNNITIKAIDSFNKDNLATFSFSIEFSQPEIVEFNVIRDSNVYRYNIDTVIPINISFVDYTGAVNLSIKYQIADEIKSVKEIKITNTNIYTSTINIPIPKLTEIDHNLLVFLEDEYRMISYKRSYNFSFKFNEPIISATVSKNVFYRNKDLDIIIDYNITDIDVSGLVKIYIILDSSKDDPFNMTIDSFSILHYSFTFPNNFNEGDHKFEIYCINSNNKESNIIIIDFTYKFNAPVLNIREQPKSDYNLYQNLTLSISGTVKDLDCLGSVIVIILLNNHNIKNETIKIKNDSEHIFTSSIPININDQFQEGSNEIIISSVDDTGKRSNSFVFTFNLIYPPPYTTLDEITNYRFYRLYNRSIPI</sequence>
<proteinExistence type="predicted"/>
<dbReference type="KEGG" id="tva:4744020"/>